<reference evidence="2 3" key="1">
    <citation type="submission" date="2019-08" db="EMBL/GenBank/DDBJ databases">
        <title>Sphingorhabdus soil sp. nov., isolated from arctic soil.</title>
        <authorList>
            <person name="Liu Y."/>
        </authorList>
    </citation>
    <scope>NUCLEOTIDE SEQUENCE [LARGE SCALE GENOMIC DNA]</scope>
    <source>
        <strain evidence="2 3">D-2Q-5-6</strain>
    </source>
</reference>
<keyword evidence="1" id="KW-1133">Transmembrane helix</keyword>
<dbReference type="OrthoDB" id="10001503at2"/>
<keyword evidence="3" id="KW-1185">Reference proteome</keyword>
<evidence type="ECO:0000313" key="2">
    <source>
        <dbReference type="EMBL" id="TXC73601.1"/>
    </source>
</evidence>
<evidence type="ECO:0000256" key="1">
    <source>
        <dbReference type="SAM" id="Phobius"/>
    </source>
</evidence>
<name>A0A5C6UN77_9SPHN</name>
<dbReference type="EMBL" id="VOPY01000001">
    <property type="protein sequence ID" value="TXC73601.1"/>
    <property type="molecule type" value="Genomic_DNA"/>
</dbReference>
<keyword evidence="1" id="KW-0812">Transmembrane</keyword>
<keyword evidence="1" id="KW-0472">Membrane</keyword>
<dbReference type="Proteomes" id="UP000321129">
    <property type="component" value="Unassembled WGS sequence"/>
</dbReference>
<accession>A0A5C6UN77</accession>
<dbReference type="AlphaFoldDB" id="A0A5C6UN77"/>
<dbReference type="RefSeq" id="WP_147121438.1">
    <property type="nucleotide sequence ID" value="NZ_VOPY01000001.1"/>
</dbReference>
<evidence type="ECO:0000313" key="3">
    <source>
        <dbReference type="Proteomes" id="UP000321129"/>
    </source>
</evidence>
<proteinExistence type="predicted"/>
<comment type="caution">
    <text evidence="2">The sequence shown here is derived from an EMBL/GenBank/DDBJ whole genome shotgun (WGS) entry which is preliminary data.</text>
</comment>
<feature type="transmembrane region" description="Helical" evidence="1">
    <location>
        <begin position="36"/>
        <end position="57"/>
    </location>
</feature>
<feature type="transmembrane region" description="Helical" evidence="1">
    <location>
        <begin position="69"/>
        <end position="86"/>
    </location>
</feature>
<feature type="transmembrane region" description="Helical" evidence="1">
    <location>
        <begin position="6"/>
        <end position="24"/>
    </location>
</feature>
<sequence length="95" mass="10308">MTLSDLIFLSLVLGLPIIVSLMLFRNEPRGRAFLATWVLAVIGSSFLFVTAAFLLTITEIGGLGMFDGIIEFVVSVPVALFVGLAVRRLRQPADL</sequence>
<protein>
    <submittedName>
        <fullName evidence="2">Uncharacterized protein</fullName>
    </submittedName>
</protein>
<gene>
    <name evidence="2" type="ORF">FSZ31_02325</name>
</gene>
<organism evidence="2 3">
    <name type="scientific">Flavisphingopyxis soli</name>
    <dbReference type="NCBI Taxonomy" id="2601267"/>
    <lineage>
        <taxon>Bacteria</taxon>
        <taxon>Pseudomonadati</taxon>
        <taxon>Pseudomonadota</taxon>
        <taxon>Alphaproteobacteria</taxon>
        <taxon>Sphingomonadales</taxon>
        <taxon>Sphingopyxidaceae</taxon>
        <taxon>Flavisphingopyxis</taxon>
    </lineage>
</organism>